<feature type="signal peptide" evidence="1">
    <location>
        <begin position="1"/>
        <end position="25"/>
    </location>
</feature>
<evidence type="ECO:0000256" key="1">
    <source>
        <dbReference type="SAM" id="SignalP"/>
    </source>
</evidence>
<dbReference type="InterPro" id="IPR000871">
    <property type="entry name" value="Beta-lactam_class-A"/>
</dbReference>
<reference evidence="3 4" key="1">
    <citation type="submission" date="2020-12" db="EMBL/GenBank/DDBJ databases">
        <title>Genome public.</title>
        <authorList>
            <person name="Sun Q."/>
        </authorList>
    </citation>
    <scope>NUCLEOTIDE SEQUENCE [LARGE SCALE GENOMIC DNA]</scope>
    <source>
        <strain evidence="3 4">CCM 8864</strain>
    </source>
</reference>
<protein>
    <submittedName>
        <fullName evidence="3">Serine hydrolase</fullName>
    </submittedName>
</protein>
<organism evidence="3 4">
    <name type="scientific">Corynebacterium marambiense</name>
    <dbReference type="NCBI Taxonomy" id="2765364"/>
    <lineage>
        <taxon>Bacteria</taxon>
        <taxon>Bacillati</taxon>
        <taxon>Actinomycetota</taxon>
        <taxon>Actinomycetes</taxon>
        <taxon>Mycobacteriales</taxon>
        <taxon>Corynebacteriaceae</taxon>
        <taxon>Corynebacterium</taxon>
    </lineage>
</organism>
<accession>A0ABS0VRT2</accession>
<evidence type="ECO:0000313" key="4">
    <source>
        <dbReference type="Proteomes" id="UP000625574"/>
    </source>
</evidence>
<dbReference type="PANTHER" id="PTHR35333">
    <property type="entry name" value="BETA-LACTAMASE"/>
    <property type="match status" value="1"/>
</dbReference>
<proteinExistence type="predicted"/>
<evidence type="ECO:0000259" key="2">
    <source>
        <dbReference type="Pfam" id="PF13354"/>
    </source>
</evidence>
<evidence type="ECO:0000313" key="3">
    <source>
        <dbReference type="EMBL" id="MBI8999474.1"/>
    </source>
</evidence>
<dbReference type="Gene3D" id="3.40.710.10">
    <property type="entry name" value="DD-peptidase/beta-lactamase superfamily"/>
    <property type="match status" value="1"/>
</dbReference>
<keyword evidence="1" id="KW-0732">Signal</keyword>
<dbReference type="EMBL" id="JAEIOT010000004">
    <property type="protein sequence ID" value="MBI8999474.1"/>
    <property type="molecule type" value="Genomic_DNA"/>
</dbReference>
<dbReference type="InterPro" id="IPR045155">
    <property type="entry name" value="Beta-lactam_cat"/>
</dbReference>
<dbReference type="RefSeq" id="WP_198734936.1">
    <property type="nucleotide sequence ID" value="NZ_JAEIOT010000004.1"/>
</dbReference>
<dbReference type="InterPro" id="IPR012338">
    <property type="entry name" value="Beta-lactam/transpept-like"/>
</dbReference>
<sequence length="375" mass="38956">MSLRHASRPLTAAILSGVLGLAACAPTPPEDGGDTARHITTACRHGDTDLSESSGWVAHLAAHPDDSAVVIIPDATAPDGPDTVRKNTDTPLDIASAAKIIHLLAYADAVTDGTIDPDTPVPVSEWESFYLPLDGGAHAAALTRLGVDKREPAPGVAVATDPDATVTFDDLVSAIIIESDNAAADWLTDTLGAPALATAATRAGWDNPHIPNYLGSLLAVLDPDGADDPGAASRRYREDPEWADAILHRAPAGYSEQRDILRGTAMATAGDLAAVYTRLASGDHGPAGDIARRHLEHTPAPGYTAIGHKGGSLPGALADAMEIRREDGTPAVAVLISTAIPEADYTDALAAFAWQDLMLQAVDSHDIREQLTCGE</sequence>
<dbReference type="Proteomes" id="UP000625574">
    <property type="component" value="Unassembled WGS sequence"/>
</dbReference>
<comment type="caution">
    <text evidence="3">The sequence shown here is derived from an EMBL/GenBank/DDBJ whole genome shotgun (WGS) entry which is preliminary data.</text>
</comment>
<name>A0ABS0VRT2_9CORY</name>
<dbReference type="PROSITE" id="PS51257">
    <property type="entry name" value="PROKAR_LIPOPROTEIN"/>
    <property type="match status" value="1"/>
</dbReference>
<keyword evidence="4" id="KW-1185">Reference proteome</keyword>
<keyword evidence="3" id="KW-0378">Hydrolase</keyword>
<feature type="chain" id="PRO_5047367415" evidence="1">
    <location>
        <begin position="26"/>
        <end position="375"/>
    </location>
</feature>
<dbReference type="SUPFAM" id="SSF56601">
    <property type="entry name" value="beta-lactamase/transpeptidase-like"/>
    <property type="match status" value="1"/>
</dbReference>
<dbReference type="PANTHER" id="PTHR35333:SF3">
    <property type="entry name" value="BETA-LACTAMASE-TYPE TRANSPEPTIDASE FOLD CONTAINING PROTEIN"/>
    <property type="match status" value="1"/>
</dbReference>
<dbReference type="Pfam" id="PF13354">
    <property type="entry name" value="Beta-lactamase2"/>
    <property type="match status" value="1"/>
</dbReference>
<gene>
    <name evidence="3" type="ORF">JDV76_00540</name>
</gene>
<feature type="domain" description="Beta-lactamase class A catalytic" evidence="2">
    <location>
        <begin position="80"/>
        <end position="334"/>
    </location>
</feature>
<dbReference type="GO" id="GO:0016787">
    <property type="term" value="F:hydrolase activity"/>
    <property type="evidence" value="ECO:0007669"/>
    <property type="project" value="UniProtKB-KW"/>
</dbReference>